<evidence type="ECO:0000313" key="2">
    <source>
        <dbReference type="Proteomes" id="UP000282311"/>
    </source>
</evidence>
<protein>
    <submittedName>
        <fullName evidence="1">Uncharacterized protein</fullName>
    </submittedName>
</protein>
<dbReference type="RefSeq" id="WP_120745455.1">
    <property type="nucleotide sequence ID" value="NZ_RBAH01000001.1"/>
</dbReference>
<accession>A0A3B0CSV1</accession>
<sequence length="143" mass="14674">MNLSNGIKITKCAASAADGTTAINGAVLDMTGFEGVLFITAIGTANAGNILKAQIGAAADGSDAADLAGTKVVATANGQTVWLDVYRADPNQKYIRPVVVRGASTVVGEIYALQYESRKQVVNNNVANTIIGKLVVSPYEGTA</sequence>
<proteinExistence type="predicted"/>
<organism evidence="1 2">
    <name type="scientific">Paenibacillus ginsengarvi</name>
    <dbReference type="NCBI Taxonomy" id="400777"/>
    <lineage>
        <taxon>Bacteria</taxon>
        <taxon>Bacillati</taxon>
        <taxon>Bacillota</taxon>
        <taxon>Bacilli</taxon>
        <taxon>Bacillales</taxon>
        <taxon>Paenibacillaceae</taxon>
        <taxon>Paenibacillus</taxon>
    </lineage>
</organism>
<dbReference type="EMBL" id="RBAH01000001">
    <property type="protein sequence ID" value="RKN86748.1"/>
    <property type="molecule type" value="Genomic_DNA"/>
</dbReference>
<dbReference type="Proteomes" id="UP000282311">
    <property type="component" value="Unassembled WGS sequence"/>
</dbReference>
<gene>
    <name evidence="1" type="ORF">D7M11_01970</name>
</gene>
<keyword evidence="2" id="KW-1185">Reference proteome</keyword>
<reference evidence="1 2" key="1">
    <citation type="journal article" date="2007" name="Int. J. Syst. Evol. Microbiol.">
        <title>Paenibacillus ginsengarvi sp. nov., isolated from soil from ginseng cultivation.</title>
        <authorList>
            <person name="Yoon M.H."/>
            <person name="Ten L.N."/>
            <person name="Im W.T."/>
        </authorList>
    </citation>
    <scope>NUCLEOTIDE SEQUENCE [LARGE SCALE GENOMIC DNA]</scope>
    <source>
        <strain evidence="1 2">KCTC 13059</strain>
    </source>
</reference>
<dbReference type="AlphaFoldDB" id="A0A3B0CSV1"/>
<evidence type="ECO:0000313" key="1">
    <source>
        <dbReference type="EMBL" id="RKN86748.1"/>
    </source>
</evidence>
<dbReference type="OrthoDB" id="9553628at2"/>
<comment type="caution">
    <text evidence="1">The sequence shown here is derived from an EMBL/GenBank/DDBJ whole genome shotgun (WGS) entry which is preliminary data.</text>
</comment>
<name>A0A3B0CSV1_9BACL</name>